<feature type="compositionally biased region" description="Pro residues" evidence="2">
    <location>
        <begin position="376"/>
        <end position="386"/>
    </location>
</feature>
<dbReference type="OrthoDB" id="5621075at2"/>
<keyword evidence="4" id="KW-1185">Reference proteome</keyword>
<feature type="compositionally biased region" description="Basic and acidic residues" evidence="2">
    <location>
        <begin position="388"/>
        <end position="397"/>
    </location>
</feature>
<keyword evidence="1" id="KW-0175">Coiled coil</keyword>
<comment type="caution">
    <text evidence="3">The sequence shown here is derived from an EMBL/GenBank/DDBJ whole genome shotgun (WGS) entry which is preliminary data.</text>
</comment>
<evidence type="ECO:0000313" key="4">
    <source>
        <dbReference type="Proteomes" id="UP000294599"/>
    </source>
</evidence>
<name>A0A4V3UTX7_9GAMM</name>
<dbReference type="AlphaFoldDB" id="A0A4V3UTX7"/>
<organism evidence="3 4">
    <name type="scientific">Pseudofulvimonas gallinarii</name>
    <dbReference type="NCBI Taxonomy" id="634155"/>
    <lineage>
        <taxon>Bacteria</taxon>
        <taxon>Pseudomonadati</taxon>
        <taxon>Pseudomonadota</taxon>
        <taxon>Gammaproteobacteria</taxon>
        <taxon>Lysobacterales</taxon>
        <taxon>Rhodanobacteraceae</taxon>
        <taxon>Pseudofulvimonas</taxon>
    </lineage>
</organism>
<evidence type="ECO:0000313" key="3">
    <source>
        <dbReference type="EMBL" id="TCT00375.1"/>
    </source>
</evidence>
<dbReference type="Pfam" id="PF05137">
    <property type="entry name" value="PilN"/>
    <property type="match status" value="1"/>
</dbReference>
<dbReference type="PANTHER" id="PTHR40278">
    <property type="entry name" value="DNA UTILIZATION PROTEIN HOFN"/>
    <property type="match status" value="1"/>
</dbReference>
<dbReference type="EMBL" id="SMAF01000003">
    <property type="protein sequence ID" value="TCT00375.1"/>
    <property type="molecule type" value="Genomic_DNA"/>
</dbReference>
<proteinExistence type="predicted"/>
<feature type="coiled-coil region" evidence="1">
    <location>
        <begin position="243"/>
        <end position="277"/>
    </location>
</feature>
<feature type="region of interest" description="Disordered" evidence="2">
    <location>
        <begin position="370"/>
        <end position="405"/>
    </location>
</feature>
<dbReference type="InterPro" id="IPR007813">
    <property type="entry name" value="PilN"/>
</dbReference>
<evidence type="ECO:0000256" key="2">
    <source>
        <dbReference type="SAM" id="MobiDB-lite"/>
    </source>
</evidence>
<dbReference type="Gene3D" id="3.30.420.380">
    <property type="match status" value="1"/>
</dbReference>
<dbReference type="Proteomes" id="UP000294599">
    <property type="component" value="Unassembled WGS sequence"/>
</dbReference>
<protein>
    <submittedName>
        <fullName evidence="3">General secretion pathway protein L</fullName>
    </submittedName>
</protein>
<dbReference type="InterPro" id="IPR043129">
    <property type="entry name" value="ATPase_NBD"/>
</dbReference>
<gene>
    <name evidence="3" type="ORF">EDC25_103143</name>
</gene>
<dbReference type="SUPFAM" id="SSF53067">
    <property type="entry name" value="Actin-like ATPase domain"/>
    <property type="match status" value="1"/>
</dbReference>
<accession>A0A4V3UTX7</accession>
<dbReference type="PANTHER" id="PTHR40278:SF1">
    <property type="entry name" value="DNA UTILIZATION PROTEIN HOFN"/>
    <property type="match status" value="1"/>
</dbReference>
<dbReference type="InterPro" id="IPR052534">
    <property type="entry name" value="Extracell_DNA_Util/SecSys_Comp"/>
</dbReference>
<reference evidence="3 4" key="1">
    <citation type="submission" date="2019-03" db="EMBL/GenBank/DDBJ databases">
        <title>Genomic Encyclopedia of Type Strains, Phase IV (KMG-IV): sequencing the most valuable type-strain genomes for metagenomic binning, comparative biology and taxonomic classification.</title>
        <authorList>
            <person name="Goeker M."/>
        </authorList>
    </citation>
    <scope>NUCLEOTIDE SEQUENCE [LARGE SCALE GENOMIC DNA]</scope>
    <source>
        <strain evidence="3 4">DSM 21944</strain>
    </source>
</reference>
<evidence type="ECO:0000256" key="1">
    <source>
        <dbReference type="SAM" id="Coils"/>
    </source>
</evidence>
<sequence>MPLFDSLKPVVAQWTARYRRSAIPAFLAWWKAELVGCLPPKWQVWFQDRRETWFAVLDDGQLRFQKEGQAEPFARFELGGQPDDIVRADVNRLLGAGPSPERRLLLAAPSTAVLRRSLQFPVAVEPNLRQVLAFEMDRQTPFKADQVHFDFQVEPLPGGKQIRVDMALAPKPALDAVVERSRALGLALDGIDLTGGGAAPVRQGFNLLPESQRARHRDPQRRLNLILAASAVLLLVMVMHQSVANRAQALEGLRAQVEEARTEARAVVALRNQLENAVNGAGYLAARKGTVASVFRVLGDLSGRLPDDTWLERLTFRDGNLEVAGQSSESTKLIALLQDSKVLVNPAFMGQISPDARTQKERFTLGARYQLRPGADLPPEPAPAAPEKPADDDKETANADAAAAG</sequence>
<dbReference type="RefSeq" id="WP_123522634.1">
    <property type="nucleotide sequence ID" value="NZ_JBHLWF010000007.1"/>
</dbReference>